<dbReference type="PANTHER" id="PTHR34861:SF10">
    <property type="entry name" value="CYCLASE"/>
    <property type="match status" value="1"/>
</dbReference>
<keyword evidence="3" id="KW-1185">Reference proteome</keyword>
<protein>
    <recommendedName>
        <fullName evidence="4">Cyclase</fullName>
    </recommendedName>
</protein>
<dbReference type="Pfam" id="PF04199">
    <property type="entry name" value="Cyclase"/>
    <property type="match status" value="1"/>
</dbReference>
<organism evidence="2 3">
    <name type="scientific">Fonsecaea erecta</name>
    <dbReference type="NCBI Taxonomy" id="1367422"/>
    <lineage>
        <taxon>Eukaryota</taxon>
        <taxon>Fungi</taxon>
        <taxon>Dikarya</taxon>
        <taxon>Ascomycota</taxon>
        <taxon>Pezizomycotina</taxon>
        <taxon>Eurotiomycetes</taxon>
        <taxon>Chaetothyriomycetidae</taxon>
        <taxon>Chaetothyriales</taxon>
        <taxon>Herpotrichiellaceae</taxon>
        <taxon>Fonsecaea</taxon>
    </lineage>
</organism>
<dbReference type="EMBL" id="LVYI01000007">
    <property type="protein sequence ID" value="OAP57494.1"/>
    <property type="molecule type" value="Genomic_DNA"/>
</dbReference>
<dbReference type="STRING" id="1367422.A0A178ZCH8"/>
<evidence type="ECO:0008006" key="4">
    <source>
        <dbReference type="Google" id="ProtNLM"/>
    </source>
</evidence>
<proteinExistence type="inferred from homology"/>
<dbReference type="SUPFAM" id="SSF102198">
    <property type="entry name" value="Putative cyclase"/>
    <property type="match status" value="1"/>
</dbReference>
<reference evidence="2 3" key="1">
    <citation type="submission" date="2016-04" db="EMBL/GenBank/DDBJ databases">
        <title>Draft genome of Fonsecaea erecta CBS 125763.</title>
        <authorList>
            <person name="Weiss V.A."/>
            <person name="Vicente V.A."/>
            <person name="Raittz R.T."/>
            <person name="Moreno L.F."/>
            <person name="De Souza E.M."/>
            <person name="Pedrosa F.O."/>
            <person name="Steffens M.B."/>
            <person name="Faoro H."/>
            <person name="Tadra-Sfeir M.Z."/>
            <person name="Najafzadeh M.J."/>
            <person name="Felipe M.S."/>
            <person name="Teixeira M."/>
            <person name="Sun J."/>
            <person name="Xi L."/>
            <person name="Gomes R."/>
            <person name="De Azevedo C.M."/>
            <person name="Salgado C.G."/>
            <person name="Da Silva M.B."/>
            <person name="Nascimento M.F."/>
            <person name="Queiroz-Telles F."/>
            <person name="Attili D.S."/>
            <person name="Gorbushina A."/>
        </authorList>
    </citation>
    <scope>NUCLEOTIDE SEQUENCE [LARGE SCALE GENOMIC DNA]</scope>
    <source>
        <strain evidence="2 3">CBS 125763</strain>
    </source>
</reference>
<dbReference type="AlphaFoldDB" id="A0A178ZCH8"/>
<dbReference type="RefSeq" id="XP_018690861.1">
    <property type="nucleotide sequence ID" value="XM_018839740.1"/>
</dbReference>
<dbReference type="GeneID" id="30012400"/>
<dbReference type="InterPro" id="IPR007325">
    <property type="entry name" value="KFase/CYL"/>
</dbReference>
<gene>
    <name evidence="2" type="ORF">AYL99_08232</name>
</gene>
<dbReference type="GO" id="GO:0004061">
    <property type="term" value="F:arylformamidase activity"/>
    <property type="evidence" value="ECO:0007669"/>
    <property type="project" value="InterPro"/>
</dbReference>
<comment type="similarity">
    <text evidence="1">Belongs to the Cyclase 1 superfamily.</text>
</comment>
<accession>A0A178ZCH8</accession>
<dbReference type="PANTHER" id="PTHR34861">
    <property type="match status" value="1"/>
</dbReference>
<evidence type="ECO:0000313" key="2">
    <source>
        <dbReference type="EMBL" id="OAP57494.1"/>
    </source>
</evidence>
<evidence type="ECO:0000256" key="1">
    <source>
        <dbReference type="ARBA" id="ARBA00007865"/>
    </source>
</evidence>
<evidence type="ECO:0000313" key="3">
    <source>
        <dbReference type="Proteomes" id="UP000078343"/>
    </source>
</evidence>
<name>A0A178ZCH8_9EURO</name>
<sequence length="348" mass="38904">MVDYPDFDSLPPVEGQPQGNAWGFWGKGDELGTLNLLTPEVIRNASREVKIGKSVQLDLRLDHFDHGIAGRERFEQTIVDFRERNKGGEYDIVAHDDVIRFNTQSSSQWDGLRHVGLQSSGVYYNGMKHREIDESGSGKLGIQSEYPSHSHVFFQIEPTGHIADWVEHGGIVGRGILLDYDRWRKETGKEPAKIDSPYPMTVDELDEVARYQNLELKTGDILIIRSGFTAWHDSTPSAERAKSLDRGAFIGVEASMKSAKWLWNHHFAAVAGDSLGFEVCPAPFGSKDKVCLHEWLLSHWGCPIGELWNLEKLAKVCAEAKQWSFFFTSAPLHVFGGVGTTPNAIAIL</sequence>
<dbReference type="Proteomes" id="UP000078343">
    <property type="component" value="Unassembled WGS sequence"/>
</dbReference>
<dbReference type="Gene3D" id="3.50.30.50">
    <property type="entry name" value="Putative cyclase"/>
    <property type="match status" value="1"/>
</dbReference>
<dbReference type="GO" id="GO:0019441">
    <property type="term" value="P:L-tryptophan catabolic process to kynurenine"/>
    <property type="evidence" value="ECO:0007669"/>
    <property type="project" value="InterPro"/>
</dbReference>
<dbReference type="OrthoDB" id="5396at2759"/>
<dbReference type="InterPro" id="IPR037175">
    <property type="entry name" value="KFase_sf"/>
</dbReference>
<comment type="caution">
    <text evidence="2">The sequence shown here is derived from an EMBL/GenBank/DDBJ whole genome shotgun (WGS) entry which is preliminary data.</text>
</comment>